<comment type="subcellular location">
    <subcellularLocation>
        <location evidence="1">Membrane</location>
        <topology evidence="1">Multi-pass membrane protein</topology>
    </subcellularLocation>
</comment>
<protein>
    <recommendedName>
        <fullName evidence="6">G-protein coupled receptors family 1 profile domain-containing protein</fullName>
    </recommendedName>
</protein>
<feature type="transmembrane region" description="Helical" evidence="5">
    <location>
        <begin position="259"/>
        <end position="283"/>
    </location>
</feature>
<evidence type="ECO:0000256" key="2">
    <source>
        <dbReference type="ARBA" id="ARBA00022692"/>
    </source>
</evidence>
<dbReference type="SUPFAM" id="SSF81321">
    <property type="entry name" value="Family A G protein-coupled receptor-like"/>
    <property type="match status" value="1"/>
</dbReference>
<dbReference type="Proteomes" id="UP001152747">
    <property type="component" value="Unassembled WGS sequence"/>
</dbReference>
<evidence type="ECO:0000313" key="8">
    <source>
        <dbReference type="Proteomes" id="UP001152747"/>
    </source>
</evidence>
<keyword evidence="4 5" id="KW-0472">Membrane</keyword>
<evidence type="ECO:0000256" key="4">
    <source>
        <dbReference type="ARBA" id="ARBA00023136"/>
    </source>
</evidence>
<keyword evidence="2 5" id="KW-0812">Transmembrane</keyword>
<dbReference type="InterPro" id="IPR053286">
    <property type="entry name" value="Nematode_rcpt-like_srab"/>
</dbReference>
<evidence type="ECO:0000256" key="5">
    <source>
        <dbReference type="SAM" id="Phobius"/>
    </source>
</evidence>
<feature type="transmembrane region" description="Helical" evidence="5">
    <location>
        <begin position="41"/>
        <end position="62"/>
    </location>
</feature>
<name>A0A9P1ID38_9PELO</name>
<reference evidence="7" key="1">
    <citation type="submission" date="2022-11" db="EMBL/GenBank/DDBJ databases">
        <authorList>
            <person name="Kikuchi T."/>
        </authorList>
    </citation>
    <scope>NUCLEOTIDE SEQUENCE</scope>
    <source>
        <strain evidence="7">PS1010</strain>
    </source>
</reference>
<evidence type="ECO:0000313" key="7">
    <source>
        <dbReference type="EMBL" id="CAI5443567.1"/>
    </source>
</evidence>
<feature type="domain" description="G-protein coupled receptors family 1 profile" evidence="6">
    <location>
        <begin position="53"/>
        <end position="319"/>
    </location>
</feature>
<evidence type="ECO:0000256" key="3">
    <source>
        <dbReference type="ARBA" id="ARBA00022989"/>
    </source>
</evidence>
<dbReference type="PROSITE" id="PS50262">
    <property type="entry name" value="G_PROTEIN_RECEP_F1_2"/>
    <property type="match status" value="1"/>
</dbReference>
<evidence type="ECO:0000259" key="6">
    <source>
        <dbReference type="PROSITE" id="PS50262"/>
    </source>
</evidence>
<dbReference type="EMBL" id="CANHGI010000002">
    <property type="protein sequence ID" value="CAI5443567.1"/>
    <property type="molecule type" value="Genomic_DNA"/>
</dbReference>
<keyword evidence="8" id="KW-1185">Reference proteome</keyword>
<dbReference type="Gene3D" id="1.20.1070.10">
    <property type="entry name" value="Rhodopsin 7-helix transmembrane proteins"/>
    <property type="match status" value="1"/>
</dbReference>
<keyword evidence="3 5" id="KW-1133">Transmembrane helix</keyword>
<feature type="transmembrane region" description="Helical" evidence="5">
    <location>
        <begin position="74"/>
        <end position="100"/>
    </location>
</feature>
<dbReference type="InterPro" id="IPR017452">
    <property type="entry name" value="GPCR_Rhodpsn_7TM"/>
</dbReference>
<proteinExistence type="predicted"/>
<gene>
    <name evidence="7" type="ORF">CAMP_LOCUS6204</name>
</gene>
<evidence type="ECO:0000256" key="1">
    <source>
        <dbReference type="ARBA" id="ARBA00004141"/>
    </source>
</evidence>
<dbReference type="GO" id="GO:0016020">
    <property type="term" value="C:membrane"/>
    <property type="evidence" value="ECO:0007669"/>
    <property type="project" value="UniProtKB-SubCell"/>
</dbReference>
<sequence>MDTNLITNQFLKSVAIFNYTHQDCQMAQQATTNAFMQTIRLLHIFFCTLGTISTSLFIYVLLSSTSKHLHPNLRVSLASLAFAACLACLQLNFMAFHQIWTHFRAETPCDLLFDARKCAAFRFPVVLSIYATLCAIIVLAIERSYATWQYRTYEAEKSRFLGRVLVVIQWIVCFGLATISVILRSDHGFVHYCTAYVSHPRTAVFSLCFMSSLELLTLIYFILLLQSNQRRQVNEFVNKAMHSLSERYQLQENVRVMRILIPSITLHAILGLLGLGSMLIFAIFYRNSSNSTWIIDFAPFSEVVLLILPIYAVIFPIVAIFMSKQLRISTRRTLPFFFAAQEDEKSETLLEPPPAHTVIASRPSRQMEKESDTHFDLLNEMWKK</sequence>
<feature type="transmembrane region" description="Helical" evidence="5">
    <location>
        <begin position="120"/>
        <end position="140"/>
    </location>
</feature>
<dbReference type="PANTHER" id="PTHR46561">
    <property type="entry name" value="SERPENTINE RECEPTOR, CLASS AB (CLASS A-LIKE)-RELATED"/>
    <property type="match status" value="1"/>
</dbReference>
<dbReference type="InterPro" id="IPR019408">
    <property type="entry name" value="7TM_GPCR_serpentine_rcpt_Srab"/>
</dbReference>
<feature type="transmembrane region" description="Helical" evidence="5">
    <location>
        <begin position="203"/>
        <end position="225"/>
    </location>
</feature>
<dbReference type="OrthoDB" id="5825748at2759"/>
<accession>A0A9P1ID38</accession>
<comment type="caution">
    <text evidence="7">The sequence shown here is derived from an EMBL/GenBank/DDBJ whole genome shotgun (WGS) entry which is preliminary data.</text>
</comment>
<dbReference type="Pfam" id="PF10292">
    <property type="entry name" value="7TM_GPCR_Srab"/>
    <property type="match status" value="1"/>
</dbReference>
<feature type="transmembrane region" description="Helical" evidence="5">
    <location>
        <begin position="160"/>
        <end position="183"/>
    </location>
</feature>
<organism evidence="7 8">
    <name type="scientific">Caenorhabditis angaria</name>
    <dbReference type="NCBI Taxonomy" id="860376"/>
    <lineage>
        <taxon>Eukaryota</taxon>
        <taxon>Metazoa</taxon>
        <taxon>Ecdysozoa</taxon>
        <taxon>Nematoda</taxon>
        <taxon>Chromadorea</taxon>
        <taxon>Rhabditida</taxon>
        <taxon>Rhabditina</taxon>
        <taxon>Rhabditomorpha</taxon>
        <taxon>Rhabditoidea</taxon>
        <taxon>Rhabditidae</taxon>
        <taxon>Peloderinae</taxon>
        <taxon>Caenorhabditis</taxon>
    </lineage>
</organism>
<feature type="transmembrane region" description="Helical" evidence="5">
    <location>
        <begin position="303"/>
        <end position="322"/>
    </location>
</feature>
<dbReference type="PANTHER" id="PTHR46561:SF11">
    <property type="entry name" value="SERPENTINE RECEPTOR CLASS ALPHA_BETA-14"/>
    <property type="match status" value="1"/>
</dbReference>
<dbReference type="AlphaFoldDB" id="A0A9P1ID38"/>